<evidence type="ECO:0000256" key="1">
    <source>
        <dbReference type="SAM" id="SignalP"/>
    </source>
</evidence>
<dbReference type="Proteomes" id="UP000230052">
    <property type="component" value="Unassembled WGS sequence"/>
</dbReference>
<evidence type="ECO:0000313" key="3">
    <source>
        <dbReference type="Proteomes" id="UP000230052"/>
    </source>
</evidence>
<evidence type="ECO:0000313" key="2">
    <source>
        <dbReference type="EMBL" id="PIU42468.1"/>
    </source>
</evidence>
<keyword evidence="1" id="KW-0732">Signal</keyword>
<dbReference type="AlphaFoldDB" id="A0A2J0KVF8"/>
<feature type="chain" id="PRO_5014412539" evidence="1">
    <location>
        <begin position="22"/>
        <end position="174"/>
    </location>
</feature>
<gene>
    <name evidence="2" type="ORF">COS99_00020</name>
</gene>
<proteinExistence type="predicted"/>
<reference evidence="2 3" key="1">
    <citation type="submission" date="2017-09" db="EMBL/GenBank/DDBJ databases">
        <title>Depth-based differentiation of microbial function through sediment-hosted aquifers and enrichment of novel symbionts in the deep terrestrial subsurface.</title>
        <authorList>
            <person name="Probst A.J."/>
            <person name="Ladd B."/>
            <person name="Jarett J.K."/>
            <person name="Geller-Mcgrath D.E."/>
            <person name="Sieber C.M."/>
            <person name="Emerson J.B."/>
            <person name="Anantharaman K."/>
            <person name="Thomas B.C."/>
            <person name="Malmstrom R."/>
            <person name="Stieglmeier M."/>
            <person name="Klingl A."/>
            <person name="Woyke T."/>
            <person name="Ryan C.M."/>
            <person name="Banfield J.F."/>
        </authorList>
    </citation>
    <scope>NUCLEOTIDE SEQUENCE [LARGE SCALE GENOMIC DNA]</scope>
    <source>
        <strain evidence="2">CG07_land_8_20_14_0_80_42_15</strain>
    </source>
</reference>
<name>A0A2J0KVF8_9BACT</name>
<protein>
    <submittedName>
        <fullName evidence="2">Uncharacterized protein</fullName>
    </submittedName>
</protein>
<organism evidence="2 3">
    <name type="scientific">Candidatus Aquitaenariimonas noxiae</name>
    <dbReference type="NCBI Taxonomy" id="1974741"/>
    <lineage>
        <taxon>Bacteria</taxon>
        <taxon>Pseudomonadati</taxon>
        <taxon>Candidatus Omnitrophota</taxon>
        <taxon>Candidatus Aquitaenariimonas</taxon>
    </lineage>
</organism>
<dbReference type="EMBL" id="PEWV01000001">
    <property type="protein sequence ID" value="PIU42468.1"/>
    <property type="molecule type" value="Genomic_DNA"/>
</dbReference>
<comment type="caution">
    <text evidence="2">The sequence shown here is derived from an EMBL/GenBank/DDBJ whole genome shotgun (WGS) entry which is preliminary data.</text>
</comment>
<feature type="signal peptide" evidence="1">
    <location>
        <begin position="1"/>
        <end position="21"/>
    </location>
</feature>
<sequence>MVKKTVLVSIFILLITRCVFAETPEQITQAWKERGFVALSRVDALSGKEDTKSKYQYLLEYAFAMHATTEKSNEFAFVHKTENNLDFYKIILNKGKNPKPVIGGDETGLFVINYIYDHKTGEFIGTKIELLPRGWYIHSNPALPNALLLDVTTDQIFIVFDLLNPMNSYVEKME</sequence>
<accession>A0A2J0KVF8</accession>